<accession>A8ZYY3</accession>
<dbReference type="AlphaFoldDB" id="A8ZYY3"/>
<keyword evidence="2" id="KW-1185">Reference proteome</keyword>
<dbReference type="OrthoDB" id="5422881at2"/>
<evidence type="ECO:0000313" key="1">
    <source>
        <dbReference type="EMBL" id="ABW68756.1"/>
    </source>
</evidence>
<evidence type="ECO:0008006" key="3">
    <source>
        <dbReference type="Google" id="ProtNLM"/>
    </source>
</evidence>
<name>A8ZYY3_DESOH</name>
<dbReference type="KEGG" id="dol:Dole_2953"/>
<sequence>MESVFQELASKWPSSFVARTEIKHFTGGIISEKYLANLDCQGKGPKGRIRTGRKISYPVASFIEWLEARSAVVPDRTRKTEGDAISEHGKE</sequence>
<proteinExistence type="predicted"/>
<gene>
    <name evidence="1" type="ordered locus">Dole_2953</name>
</gene>
<dbReference type="STRING" id="96561.Dole_2953"/>
<dbReference type="HOGENOM" id="CLU_2537078_0_0_7"/>
<reference evidence="1 2" key="1">
    <citation type="submission" date="2007-10" db="EMBL/GenBank/DDBJ databases">
        <title>Complete sequence of Desulfococcus oleovorans Hxd3.</title>
        <authorList>
            <consortium name="US DOE Joint Genome Institute"/>
            <person name="Copeland A."/>
            <person name="Lucas S."/>
            <person name="Lapidus A."/>
            <person name="Barry K."/>
            <person name="Glavina del Rio T."/>
            <person name="Dalin E."/>
            <person name="Tice H."/>
            <person name="Pitluck S."/>
            <person name="Kiss H."/>
            <person name="Brettin T."/>
            <person name="Bruce D."/>
            <person name="Detter J.C."/>
            <person name="Han C."/>
            <person name="Schmutz J."/>
            <person name="Larimer F."/>
            <person name="Land M."/>
            <person name="Hauser L."/>
            <person name="Kyrpides N."/>
            <person name="Kim E."/>
            <person name="Wawrik B."/>
            <person name="Richardson P."/>
        </authorList>
    </citation>
    <scope>NUCLEOTIDE SEQUENCE [LARGE SCALE GENOMIC DNA]</scope>
    <source>
        <strain evidence="2">DSM 6200 / JCM 39069 / Hxd3</strain>
    </source>
</reference>
<evidence type="ECO:0000313" key="2">
    <source>
        <dbReference type="Proteomes" id="UP000008561"/>
    </source>
</evidence>
<dbReference type="RefSeq" id="WP_012176367.1">
    <property type="nucleotide sequence ID" value="NC_009943.1"/>
</dbReference>
<dbReference type="EMBL" id="CP000859">
    <property type="protein sequence ID" value="ABW68756.1"/>
    <property type="molecule type" value="Genomic_DNA"/>
</dbReference>
<organism evidence="1 2">
    <name type="scientific">Desulfosudis oleivorans (strain DSM 6200 / JCM 39069 / Hxd3)</name>
    <name type="common">Desulfococcus oleovorans</name>
    <dbReference type="NCBI Taxonomy" id="96561"/>
    <lineage>
        <taxon>Bacteria</taxon>
        <taxon>Pseudomonadati</taxon>
        <taxon>Thermodesulfobacteriota</taxon>
        <taxon>Desulfobacteria</taxon>
        <taxon>Desulfobacterales</taxon>
        <taxon>Desulfosudaceae</taxon>
        <taxon>Desulfosudis</taxon>
    </lineage>
</organism>
<protein>
    <recommendedName>
        <fullName evidence="3">DNA-binding protein</fullName>
    </recommendedName>
</protein>
<dbReference type="Proteomes" id="UP000008561">
    <property type="component" value="Chromosome"/>
</dbReference>